<protein>
    <submittedName>
        <fullName evidence="2">Uncharacterized protein</fullName>
    </submittedName>
</protein>
<gene>
    <name evidence="2" type="ORF">AYBTSS11_LOCUS13931</name>
</gene>
<keyword evidence="1" id="KW-1133">Transmembrane helix</keyword>
<proteinExistence type="predicted"/>
<sequence length="200" mass="22560">MALGFSSFSLGPYNAHQCFEVKQPNISSVAQPHYLFLLGTCCGNLFSTELKNEGFWCHNKCLQIEVALLAVFFKFGGNSVIRVLCTVVTIPMLKLLRWGTYRYIDALIWQMLIRKKLRSIQSQLRIHLFLLVIKSLRNSGHDQKNAGTLSTVASVSLMEHFSRMGGVSYLRFTCHVGCSLNILFILVLFYVRSVVDVSAS</sequence>
<dbReference type="AlphaFoldDB" id="A0AA86VJ78"/>
<keyword evidence="1" id="KW-0812">Transmembrane</keyword>
<name>A0AA86VJ78_9FABA</name>
<evidence type="ECO:0000256" key="1">
    <source>
        <dbReference type="SAM" id="Phobius"/>
    </source>
</evidence>
<feature type="transmembrane region" description="Helical" evidence="1">
    <location>
        <begin position="169"/>
        <end position="191"/>
    </location>
</feature>
<dbReference type="EMBL" id="OY731401">
    <property type="protein sequence ID" value="CAJ1949848.1"/>
    <property type="molecule type" value="Genomic_DNA"/>
</dbReference>
<dbReference type="Gramene" id="rna-AYBTSS11_LOCUS13931">
    <property type="protein sequence ID" value="CAJ1949848.1"/>
    <property type="gene ID" value="gene-AYBTSS11_LOCUS13931"/>
</dbReference>
<keyword evidence="3" id="KW-1185">Reference proteome</keyword>
<keyword evidence="1" id="KW-0472">Membrane</keyword>
<reference evidence="2" key="1">
    <citation type="submission" date="2023-10" db="EMBL/GenBank/DDBJ databases">
        <authorList>
            <person name="Domelevo Entfellner J.-B."/>
        </authorList>
    </citation>
    <scope>NUCLEOTIDE SEQUENCE</scope>
</reference>
<evidence type="ECO:0000313" key="2">
    <source>
        <dbReference type="EMBL" id="CAJ1949848.1"/>
    </source>
</evidence>
<dbReference type="Proteomes" id="UP001189624">
    <property type="component" value="Chromosome 4"/>
</dbReference>
<accession>A0AA86VJ78</accession>
<evidence type="ECO:0000313" key="3">
    <source>
        <dbReference type="Proteomes" id="UP001189624"/>
    </source>
</evidence>
<organism evidence="2 3">
    <name type="scientific">Sphenostylis stenocarpa</name>
    <dbReference type="NCBI Taxonomy" id="92480"/>
    <lineage>
        <taxon>Eukaryota</taxon>
        <taxon>Viridiplantae</taxon>
        <taxon>Streptophyta</taxon>
        <taxon>Embryophyta</taxon>
        <taxon>Tracheophyta</taxon>
        <taxon>Spermatophyta</taxon>
        <taxon>Magnoliopsida</taxon>
        <taxon>eudicotyledons</taxon>
        <taxon>Gunneridae</taxon>
        <taxon>Pentapetalae</taxon>
        <taxon>rosids</taxon>
        <taxon>fabids</taxon>
        <taxon>Fabales</taxon>
        <taxon>Fabaceae</taxon>
        <taxon>Papilionoideae</taxon>
        <taxon>50 kb inversion clade</taxon>
        <taxon>NPAAA clade</taxon>
        <taxon>indigoferoid/millettioid clade</taxon>
        <taxon>Phaseoleae</taxon>
        <taxon>Sphenostylis</taxon>
    </lineage>
</organism>